<organism evidence="1 2">
    <name type="scientific">Panagrolaimus sp. PS1159</name>
    <dbReference type="NCBI Taxonomy" id="55785"/>
    <lineage>
        <taxon>Eukaryota</taxon>
        <taxon>Metazoa</taxon>
        <taxon>Ecdysozoa</taxon>
        <taxon>Nematoda</taxon>
        <taxon>Chromadorea</taxon>
        <taxon>Rhabditida</taxon>
        <taxon>Tylenchina</taxon>
        <taxon>Panagrolaimomorpha</taxon>
        <taxon>Panagrolaimoidea</taxon>
        <taxon>Panagrolaimidae</taxon>
        <taxon>Panagrolaimus</taxon>
    </lineage>
</organism>
<protein>
    <submittedName>
        <fullName evidence="2">Nuclear receptor domain-containing protein</fullName>
    </submittedName>
</protein>
<evidence type="ECO:0000313" key="2">
    <source>
        <dbReference type="WBParaSite" id="PS1159_v2.g10152.t1"/>
    </source>
</evidence>
<evidence type="ECO:0000313" key="1">
    <source>
        <dbReference type="Proteomes" id="UP000887580"/>
    </source>
</evidence>
<dbReference type="WBParaSite" id="PS1159_v2.g10152.t1">
    <property type="protein sequence ID" value="PS1159_v2.g10152.t1"/>
    <property type="gene ID" value="PS1159_v2.g10152"/>
</dbReference>
<accession>A0AC35ER90</accession>
<name>A0AC35ER90_9BILA</name>
<dbReference type="Proteomes" id="UP000887580">
    <property type="component" value="Unplaced"/>
</dbReference>
<reference evidence="2" key="1">
    <citation type="submission" date="2022-11" db="UniProtKB">
        <authorList>
            <consortium name="WormBaseParasite"/>
        </authorList>
    </citation>
    <scope>IDENTIFICATION</scope>
</reference>
<sequence>METCPICSCDHRGNKKRYGVYCCSGCASFFRRTVSLKRDYGCSNGNECFKKSLSKGINCLKCRYEKCLEIGMLSFEVFEDAKIKKQNDVQKSLNTETFPSNQSTDLNPPTPINLVKQNKIWAERLECVLETVMDYPKLIESYFSGKVIDLLKLPSEIQFSTSATAAIEYFSLLFEKYPIKSIEELRLLSIICICKFEFKWLSETAQLKIKEKQKQGFENIKINNLETTRFNELIFLSTHALNIFYALL</sequence>
<proteinExistence type="predicted"/>